<evidence type="ECO:0000256" key="4">
    <source>
        <dbReference type="ARBA" id="ARBA00023043"/>
    </source>
</evidence>
<gene>
    <name evidence="10" type="ORF">BV898_19645</name>
</gene>
<keyword evidence="5" id="KW-0406">Ion transport</keyword>
<keyword evidence="2" id="KW-0716">Sensory transduction</keyword>
<dbReference type="InterPro" id="IPR002110">
    <property type="entry name" value="Ankyrin_rpt"/>
</dbReference>
<feature type="transmembrane region" description="Helical" evidence="9">
    <location>
        <begin position="302"/>
        <end position="324"/>
    </location>
</feature>
<accession>A0A9X6NLA2</accession>
<dbReference type="PANTHER" id="PTHR47143">
    <property type="entry name" value="TRANSIENT RECEPTOR POTENTIAL CATION CHANNEL PROTEIN PAINLESS"/>
    <property type="match status" value="1"/>
</dbReference>
<keyword evidence="4 8" id="KW-0040">ANK repeat</keyword>
<dbReference type="EMBL" id="MTYJ01000609">
    <property type="protein sequence ID" value="OWA55259.1"/>
    <property type="molecule type" value="Genomic_DNA"/>
</dbReference>
<dbReference type="InterPro" id="IPR036770">
    <property type="entry name" value="Ankyrin_rpt-contain_sf"/>
</dbReference>
<evidence type="ECO:0000256" key="3">
    <source>
        <dbReference type="ARBA" id="ARBA00022737"/>
    </source>
</evidence>
<dbReference type="OrthoDB" id="1661883at2759"/>
<name>A0A9X6NLA2_HYPEX</name>
<evidence type="ECO:0000256" key="2">
    <source>
        <dbReference type="ARBA" id="ARBA00022606"/>
    </source>
</evidence>
<dbReference type="SMART" id="SM00248">
    <property type="entry name" value="ANK"/>
    <property type="match status" value="4"/>
</dbReference>
<feature type="repeat" description="ANK" evidence="8">
    <location>
        <begin position="130"/>
        <end position="162"/>
    </location>
</feature>
<dbReference type="PROSITE" id="PS50088">
    <property type="entry name" value="ANK_REPEAT"/>
    <property type="match status" value="4"/>
</dbReference>
<dbReference type="Proteomes" id="UP000192578">
    <property type="component" value="Unassembled WGS sequence"/>
</dbReference>
<dbReference type="GO" id="GO:1902495">
    <property type="term" value="C:transmembrane transporter complex"/>
    <property type="evidence" value="ECO:0007669"/>
    <property type="project" value="TreeGrafter"/>
</dbReference>
<evidence type="ECO:0000256" key="9">
    <source>
        <dbReference type="SAM" id="Phobius"/>
    </source>
</evidence>
<keyword evidence="3" id="KW-0677">Repeat</keyword>
<dbReference type="SUPFAM" id="SSF48403">
    <property type="entry name" value="Ankyrin repeat"/>
    <property type="match status" value="1"/>
</dbReference>
<evidence type="ECO:0000256" key="6">
    <source>
        <dbReference type="ARBA" id="ARBA00023180"/>
    </source>
</evidence>
<dbReference type="GO" id="GO:0022857">
    <property type="term" value="F:transmembrane transporter activity"/>
    <property type="evidence" value="ECO:0007669"/>
    <property type="project" value="TreeGrafter"/>
</dbReference>
<evidence type="ECO:0000313" key="11">
    <source>
        <dbReference type="Proteomes" id="UP000192578"/>
    </source>
</evidence>
<sequence>AAYRSQWRHDRVSGLSRLGASISVKDRQMQSPLHFAAHFGRYNTVKRLLESDCGVNIINDSDNHGFTALHLAADNGHAKVVQLLMTKGALIHRDHEGRTPLHLAAAANYHETINVIVVHYAHLVDSVDKQGNTALHLAASHNSSRAVAYLLTAGASLTVNHLHQRASDVAIQRKHQETMLTMVAHKRWEEILSQQSSLYGWPILGLIEHLPEVMTAVLDRSLIRAPCHPLSKDYFIHFDFKLLEPKEKLKFSDEELSKSESLQDPDEPLLPFNYMVRHKRCKLLSHPVCSSFLNKKWACYGIYYHGLNVTLYTIYLALLTFLICDEVKQSLVPSLKQESYTRLKEYNQFKDDSSTAPECVNGMTEDSEENSPNSGMVLLVLVFTASEWAGSSCRCFSGNRDTSRVPITIWNGIVSVCHIFAIGTYDVAEHFISWDLRWQMGACAVFIRLVQPYALFAKIWLAWLSTSLCLYYFPDNAEYYMKSGFVVDLDSLRTPHLNMWTSILRISSMMVGDFDMIHNYLLPMTDTAMPFPLLTYIFLIMFIHTSPSSS</sequence>
<organism evidence="10 11">
    <name type="scientific">Hypsibius exemplaris</name>
    <name type="common">Freshwater tardigrade</name>
    <dbReference type="NCBI Taxonomy" id="2072580"/>
    <lineage>
        <taxon>Eukaryota</taxon>
        <taxon>Metazoa</taxon>
        <taxon>Ecdysozoa</taxon>
        <taxon>Tardigrada</taxon>
        <taxon>Eutardigrada</taxon>
        <taxon>Parachela</taxon>
        <taxon>Hypsibioidea</taxon>
        <taxon>Hypsibiidae</taxon>
        <taxon>Hypsibius</taxon>
    </lineage>
</organism>
<keyword evidence="10" id="KW-0675">Receptor</keyword>
<keyword evidence="6" id="KW-0325">Glycoprotein</keyword>
<reference evidence="11" key="1">
    <citation type="submission" date="2017-01" db="EMBL/GenBank/DDBJ databases">
        <title>Comparative genomics of anhydrobiosis in the tardigrade Hypsibius dujardini.</title>
        <authorList>
            <person name="Yoshida Y."/>
            <person name="Koutsovoulos G."/>
            <person name="Laetsch D."/>
            <person name="Stevens L."/>
            <person name="Kumar S."/>
            <person name="Horikawa D."/>
            <person name="Ishino K."/>
            <person name="Komine S."/>
            <person name="Tomita M."/>
            <person name="Blaxter M."/>
            <person name="Arakawa K."/>
        </authorList>
    </citation>
    <scope>NUCLEOTIDE SEQUENCE [LARGE SCALE GENOMIC DNA]</scope>
    <source>
        <strain evidence="11">Z151</strain>
    </source>
</reference>
<keyword evidence="11" id="KW-1185">Reference proteome</keyword>
<dbReference type="GO" id="GO:0034220">
    <property type="term" value="P:monoatomic ion transmembrane transport"/>
    <property type="evidence" value="ECO:0007669"/>
    <property type="project" value="UniProtKB-KW"/>
</dbReference>
<keyword evidence="9" id="KW-0472">Membrane</keyword>
<dbReference type="PANTHER" id="PTHR47143:SF1">
    <property type="entry name" value="ION_TRANS DOMAIN-CONTAINING PROTEIN"/>
    <property type="match status" value="1"/>
</dbReference>
<dbReference type="Pfam" id="PF12796">
    <property type="entry name" value="Ank_2"/>
    <property type="match status" value="2"/>
</dbReference>
<keyword evidence="1" id="KW-0813">Transport</keyword>
<keyword evidence="9" id="KW-1133">Transmembrane helix</keyword>
<evidence type="ECO:0000313" key="10">
    <source>
        <dbReference type="EMBL" id="OWA55259.1"/>
    </source>
</evidence>
<dbReference type="InterPro" id="IPR052076">
    <property type="entry name" value="TRP_cation_channel"/>
</dbReference>
<feature type="repeat" description="ANK" evidence="8">
    <location>
        <begin position="28"/>
        <end position="60"/>
    </location>
</feature>
<feature type="non-terminal residue" evidence="10">
    <location>
        <position position="1"/>
    </location>
</feature>
<feature type="transmembrane region" description="Helical" evidence="9">
    <location>
        <begin position="455"/>
        <end position="473"/>
    </location>
</feature>
<evidence type="ECO:0000256" key="1">
    <source>
        <dbReference type="ARBA" id="ARBA00022448"/>
    </source>
</evidence>
<evidence type="ECO:0000256" key="5">
    <source>
        <dbReference type="ARBA" id="ARBA00023065"/>
    </source>
</evidence>
<dbReference type="Gene3D" id="1.25.40.20">
    <property type="entry name" value="Ankyrin repeat-containing domain"/>
    <property type="match status" value="1"/>
</dbReference>
<evidence type="ECO:0000256" key="8">
    <source>
        <dbReference type="PROSITE-ProRule" id="PRU00023"/>
    </source>
</evidence>
<dbReference type="AlphaFoldDB" id="A0A9X6NLA2"/>
<feature type="repeat" description="ANK" evidence="8">
    <location>
        <begin position="96"/>
        <end position="117"/>
    </location>
</feature>
<proteinExistence type="predicted"/>
<dbReference type="PROSITE" id="PS50297">
    <property type="entry name" value="ANK_REP_REGION"/>
    <property type="match status" value="4"/>
</dbReference>
<protein>
    <submittedName>
        <fullName evidence="10">Transient receptor potential cation channel subfamily A member 1</fullName>
    </submittedName>
</protein>
<dbReference type="PRINTS" id="PR01415">
    <property type="entry name" value="ANKYRIN"/>
</dbReference>
<feature type="repeat" description="ANK" evidence="8">
    <location>
        <begin position="64"/>
        <end position="96"/>
    </location>
</feature>
<evidence type="ECO:0000256" key="7">
    <source>
        <dbReference type="ARBA" id="ARBA00023303"/>
    </source>
</evidence>
<keyword evidence="9" id="KW-0812">Transmembrane</keyword>
<keyword evidence="7" id="KW-0407">Ion channel</keyword>
<feature type="transmembrane region" description="Helical" evidence="9">
    <location>
        <begin position="520"/>
        <end position="543"/>
    </location>
</feature>
<comment type="caution">
    <text evidence="10">The sequence shown here is derived from an EMBL/GenBank/DDBJ whole genome shotgun (WGS) entry which is preliminary data.</text>
</comment>